<dbReference type="InterPro" id="IPR016186">
    <property type="entry name" value="C-type_lectin-like/link_sf"/>
</dbReference>
<dbReference type="KEGG" id="spu:115919903"/>
<reference evidence="3" key="1">
    <citation type="submission" date="2015-02" db="EMBL/GenBank/DDBJ databases">
        <title>Genome sequencing for Strongylocentrotus purpuratus.</title>
        <authorList>
            <person name="Murali S."/>
            <person name="Liu Y."/>
            <person name="Vee V."/>
            <person name="English A."/>
            <person name="Wang M."/>
            <person name="Skinner E."/>
            <person name="Han Y."/>
            <person name="Muzny D.M."/>
            <person name="Worley K.C."/>
            <person name="Gibbs R.A."/>
        </authorList>
    </citation>
    <scope>NUCLEOTIDE SEQUENCE</scope>
</reference>
<organism evidence="2 3">
    <name type="scientific">Strongylocentrotus purpuratus</name>
    <name type="common">Purple sea urchin</name>
    <dbReference type="NCBI Taxonomy" id="7668"/>
    <lineage>
        <taxon>Eukaryota</taxon>
        <taxon>Metazoa</taxon>
        <taxon>Echinodermata</taxon>
        <taxon>Eleutherozoa</taxon>
        <taxon>Echinozoa</taxon>
        <taxon>Echinoidea</taxon>
        <taxon>Euechinoidea</taxon>
        <taxon>Echinacea</taxon>
        <taxon>Camarodonta</taxon>
        <taxon>Echinidea</taxon>
        <taxon>Strongylocentrotidae</taxon>
        <taxon>Strongylocentrotus</taxon>
    </lineage>
</organism>
<dbReference type="AlphaFoldDB" id="A0A7M7N4J9"/>
<dbReference type="EnsemblMetazoa" id="XM_030974529">
    <property type="protein sequence ID" value="XP_030830389"/>
    <property type="gene ID" value="LOC115919903"/>
</dbReference>
<evidence type="ECO:0000259" key="1">
    <source>
        <dbReference type="PROSITE" id="PS50041"/>
    </source>
</evidence>
<feature type="domain" description="C-type lectin" evidence="1">
    <location>
        <begin position="18"/>
        <end position="75"/>
    </location>
</feature>
<dbReference type="Proteomes" id="UP000007110">
    <property type="component" value="Unassembled WGS sequence"/>
</dbReference>
<proteinExistence type="predicted"/>
<dbReference type="SUPFAM" id="SSF56436">
    <property type="entry name" value="C-type lectin-like"/>
    <property type="match status" value="1"/>
</dbReference>
<sequence>MLLTLQQCETCPYWTEQHEESCYYFSTSLATRSQAFSNCSKYELHLVYIETAEEQDFIEGRMEENNVGDYWIGLTVDSDGQGVCYNTYTTNHYQTYYNNGTIHYNSYINYTINHY</sequence>
<accession>A0A7M7N4J9</accession>
<evidence type="ECO:0000313" key="3">
    <source>
        <dbReference type="Proteomes" id="UP000007110"/>
    </source>
</evidence>
<protein>
    <recommendedName>
        <fullName evidence="1">C-type lectin domain-containing protein</fullName>
    </recommendedName>
</protein>
<evidence type="ECO:0000313" key="2">
    <source>
        <dbReference type="EnsemblMetazoa" id="XP_030830389"/>
    </source>
</evidence>
<dbReference type="PROSITE" id="PS50041">
    <property type="entry name" value="C_TYPE_LECTIN_2"/>
    <property type="match status" value="1"/>
</dbReference>
<dbReference type="InterPro" id="IPR001304">
    <property type="entry name" value="C-type_lectin-like"/>
</dbReference>
<dbReference type="Pfam" id="PF00059">
    <property type="entry name" value="Lectin_C"/>
    <property type="match status" value="1"/>
</dbReference>
<dbReference type="InParanoid" id="A0A7M7N4J9"/>
<dbReference type="OrthoDB" id="2142683at2759"/>
<dbReference type="GeneID" id="115919903"/>
<dbReference type="InterPro" id="IPR016187">
    <property type="entry name" value="CTDL_fold"/>
</dbReference>
<dbReference type="PANTHER" id="PTHR47218">
    <property type="entry name" value="C-TYPE LECTIN DOMAIN FAMILY 7 MEMBER A"/>
    <property type="match status" value="1"/>
</dbReference>
<dbReference type="Gene3D" id="3.10.100.10">
    <property type="entry name" value="Mannose-Binding Protein A, subunit A"/>
    <property type="match status" value="1"/>
</dbReference>
<dbReference type="InterPro" id="IPR042808">
    <property type="entry name" value="CLEC7A"/>
</dbReference>
<reference evidence="2" key="2">
    <citation type="submission" date="2021-01" db="UniProtKB">
        <authorList>
            <consortium name="EnsemblMetazoa"/>
        </authorList>
    </citation>
    <scope>IDENTIFICATION</scope>
</reference>
<dbReference type="PANTHER" id="PTHR47218:SF2">
    <property type="entry name" value="C-TYPE LECTIN DOMAIN-CONTAINING PROTEIN"/>
    <property type="match status" value="1"/>
</dbReference>
<dbReference type="RefSeq" id="XP_030830389.1">
    <property type="nucleotide sequence ID" value="XM_030974529.1"/>
</dbReference>
<keyword evidence="3" id="KW-1185">Reference proteome</keyword>
<dbReference type="GO" id="GO:0001872">
    <property type="term" value="F:(1-&gt;3)-beta-D-glucan binding"/>
    <property type="evidence" value="ECO:0007669"/>
    <property type="project" value="InterPro"/>
</dbReference>
<dbReference type="GO" id="GO:0071226">
    <property type="term" value="P:cellular response to molecule of fungal origin"/>
    <property type="evidence" value="ECO:0007669"/>
    <property type="project" value="InterPro"/>
</dbReference>
<name>A0A7M7N4J9_STRPU</name>